<evidence type="ECO:0000256" key="2">
    <source>
        <dbReference type="ARBA" id="ARBA00022475"/>
    </source>
</evidence>
<keyword evidence="5 6" id="KW-0472">Membrane</keyword>
<keyword evidence="4 6" id="KW-1133">Transmembrane helix</keyword>
<reference evidence="7" key="1">
    <citation type="submission" date="2020-08" db="EMBL/GenBank/DDBJ databases">
        <title>Multicomponent nature underlies the extraordinary mechanical properties of spider dragline silk.</title>
        <authorList>
            <person name="Kono N."/>
            <person name="Nakamura H."/>
            <person name="Mori M."/>
            <person name="Yoshida Y."/>
            <person name="Ohtoshi R."/>
            <person name="Malay A.D."/>
            <person name="Moran D.A.P."/>
            <person name="Tomita M."/>
            <person name="Numata K."/>
            <person name="Arakawa K."/>
        </authorList>
    </citation>
    <scope>NUCLEOTIDE SEQUENCE</scope>
</reference>
<name>A0A8X6XQ35_9ARAC</name>
<comment type="subcellular location">
    <subcellularLocation>
        <location evidence="1">Cell membrane</location>
        <topology evidence="1">Multi-pass membrane protein</topology>
    </subcellularLocation>
</comment>
<dbReference type="Proteomes" id="UP000886998">
    <property type="component" value="Unassembled WGS sequence"/>
</dbReference>
<evidence type="ECO:0000256" key="3">
    <source>
        <dbReference type="ARBA" id="ARBA00022692"/>
    </source>
</evidence>
<keyword evidence="8" id="KW-1185">Reference proteome</keyword>
<feature type="transmembrane region" description="Helical" evidence="6">
    <location>
        <begin position="314"/>
        <end position="333"/>
    </location>
</feature>
<evidence type="ECO:0000256" key="6">
    <source>
        <dbReference type="SAM" id="Phobius"/>
    </source>
</evidence>
<keyword evidence="3 6" id="KW-0812">Transmembrane</keyword>
<evidence type="ECO:0000313" key="7">
    <source>
        <dbReference type="EMBL" id="GFY58088.1"/>
    </source>
</evidence>
<dbReference type="GO" id="GO:0050909">
    <property type="term" value="P:sensory perception of taste"/>
    <property type="evidence" value="ECO:0007669"/>
    <property type="project" value="InterPro"/>
</dbReference>
<dbReference type="EMBL" id="BMAV01011908">
    <property type="protein sequence ID" value="GFY58088.1"/>
    <property type="molecule type" value="Genomic_DNA"/>
</dbReference>
<organism evidence="7 8">
    <name type="scientific">Trichonephila inaurata madagascariensis</name>
    <dbReference type="NCBI Taxonomy" id="2747483"/>
    <lineage>
        <taxon>Eukaryota</taxon>
        <taxon>Metazoa</taxon>
        <taxon>Ecdysozoa</taxon>
        <taxon>Arthropoda</taxon>
        <taxon>Chelicerata</taxon>
        <taxon>Arachnida</taxon>
        <taxon>Araneae</taxon>
        <taxon>Araneomorphae</taxon>
        <taxon>Entelegynae</taxon>
        <taxon>Araneoidea</taxon>
        <taxon>Nephilidae</taxon>
        <taxon>Trichonephila</taxon>
        <taxon>Trichonephila inaurata</taxon>
    </lineage>
</organism>
<feature type="transmembrane region" description="Helical" evidence="6">
    <location>
        <begin position="68"/>
        <end position="90"/>
    </location>
</feature>
<dbReference type="AlphaFoldDB" id="A0A8X6XQ35"/>
<evidence type="ECO:0008006" key="9">
    <source>
        <dbReference type="Google" id="ProtNLM"/>
    </source>
</evidence>
<proteinExistence type="predicted"/>
<evidence type="ECO:0000313" key="8">
    <source>
        <dbReference type="Proteomes" id="UP000886998"/>
    </source>
</evidence>
<gene>
    <name evidence="7" type="primary">AVEN_260046_1</name>
    <name evidence="7" type="ORF">TNIN_368771</name>
</gene>
<sequence length="334" mass="38272">MVGIVTGDFLNTPLRSINGKVTRRSTECAAFLIWSIMMVKRQEIYNLLLDVGRLGCILNKEIPKMCTIIGTIIIIVIPFMAWMSMTLPFLNEDECRAVMMHHCFGYDFVRDGDHCSVQFILLFFRQFLIYTLRTAVTVTYVTICCFLRNILNTHSEFGAKRVVNPKSRINCVYLKYFLEIHEQTIRVLKRFEKIMSLPIFLIVSSDFTAMMYGVIRTDPLSQLTDYYERIQVYIPAITFVALQGMVSFLCISLAASNVHEASKKANEVLQDMLKRVLVSGQKRDIHELVPISILYSNPPFILSAWGVFHFTRGIFLAALGSILTYSLLITQILK</sequence>
<evidence type="ECO:0000256" key="5">
    <source>
        <dbReference type="ARBA" id="ARBA00023136"/>
    </source>
</evidence>
<dbReference type="Pfam" id="PF08395">
    <property type="entry name" value="7tm_7"/>
    <property type="match status" value="1"/>
</dbReference>
<protein>
    <recommendedName>
        <fullName evidence="9">Gustatory receptor</fullName>
    </recommendedName>
</protein>
<dbReference type="GO" id="GO:0005886">
    <property type="term" value="C:plasma membrane"/>
    <property type="evidence" value="ECO:0007669"/>
    <property type="project" value="UniProtKB-SubCell"/>
</dbReference>
<accession>A0A8X6XQ35</accession>
<feature type="transmembrane region" description="Helical" evidence="6">
    <location>
        <begin position="127"/>
        <end position="151"/>
    </location>
</feature>
<dbReference type="InterPro" id="IPR013604">
    <property type="entry name" value="7TM_chemorcpt"/>
</dbReference>
<comment type="caution">
    <text evidence="7">The sequence shown here is derived from an EMBL/GenBank/DDBJ whole genome shotgun (WGS) entry which is preliminary data.</text>
</comment>
<feature type="transmembrane region" description="Helical" evidence="6">
    <location>
        <begin position="194"/>
        <end position="212"/>
    </location>
</feature>
<feature type="transmembrane region" description="Helical" evidence="6">
    <location>
        <begin position="232"/>
        <end position="255"/>
    </location>
</feature>
<evidence type="ECO:0000256" key="1">
    <source>
        <dbReference type="ARBA" id="ARBA00004651"/>
    </source>
</evidence>
<keyword evidence="2" id="KW-1003">Cell membrane</keyword>
<evidence type="ECO:0000256" key="4">
    <source>
        <dbReference type="ARBA" id="ARBA00022989"/>
    </source>
</evidence>
<dbReference type="OrthoDB" id="10328223at2759"/>